<reference evidence="1" key="1">
    <citation type="submission" date="2020-05" db="EMBL/GenBank/DDBJ databases">
        <authorList>
            <person name="Chiriac C."/>
            <person name="Salcher M."/>
            <person name="Ghai R."/>
            <person name="Kavagutti S V."/>
        </authorList>
    </citation>
    <scope>NUCLEOTIDE SEQUENCE</scope>
</reference>
<sequence length="29" mass="2987">MKVAAVSLGVNFRPAVANPATAFRPKSSV</sequence>
<gene>
    <name evidence="1" type="ORF">UFOPK3587_00691</name>
</gene>
<accession>A0A6J7GMQ9</accession>
<dbReference type="AlphaFoldDB" id="A0A6J7GMQ9"/>
<evidence type="ECO:0000313" key="1">
    <source>
        <dbReference type="EMBL" id="CAB4904659.1"/>
    </source>
</evidence>
<name>A0A6J7GMQ9_9ZZZZ</name>
<dbReference type="EMBL" id="CAFBMN010000030">
    <property type="protein sequence ID" value="CAB4904659.1"/>
    <property type="molecule type" value="Genomic_DNA"/>
</dbReference>
<proteinExistence type="predicted"/>
<organism evidence="1">
    <name type="scientific">freshwater metagenome</name>
    <dbReference type="NCBI Taxonomy" id="449393"/>
    <lineage>
        <taxon>unclassified sequences</taxon>
        <taxon>metagenomes</taxon>
        <taxon>ecological metagenomes</taxon>
    </lineage>
</organism>
<protein>
    <submittedName>
        <fullName evidence="1">Unannotated protein</fullName>
    </submittedName>
</protein>